<name>A0A819HKM1_9BILA</name>
<comment type="caution">
    <text evidence="3">The sequence shown here is derived from an EMBL/GenBank/DDBJ whole genome shotgun (WGS) entry which is preliminary data.</text>
</comment>
<dbReference type="EMBL" id="CAJNOE010000410">
    <property type="protein sequence ID" value="CAF1201763.1"/>
    <property type="molecule type" value="Genomic_DNA"/>
</dbReference>
<dbReference type="SUPFAM" id="SSF48619">
    <property type="entry name" value="Phospholipase A2, PLA2"/>
    <property type="match status" value="1"/>
</dbReference>
<dbReference type="GO" id="GO:0004623">
    <property type="term" value="F:phospholipase A2 activity"/>
    <property type="evidence" value="ECO:0007669"/>
    <property type="project" value="InterPro"/>
</dbReference>
<dbReference type="PANTHER" id="PTHR12824">
    <property type="entry name" value="GROUP XII SECRETORY PHOSPHOLIPASE A2 FAMILY MEMBER"/>
    <property type="match status" value="1"/>
</dbReference>
<evidence type="ECO:0000313" key="4">
    <source>
        <dbReference type="Proteomes" id="UP000663868"/>
    </source>
</evidence>
<dbReference type="GO" id="GO:0005576">
    <property type="term" value="C:extracellular region"/>
    <property type="evidence" value="ECO:0007669"/>
    <property type="project" value="InterPro"/>
</dbReference>
<dbReference type="PANTHER" id="PTHR12824:SF8">
    <property type="entry name" value="GXIVSPLA2, ISOFORM A"/>
    <property type="match status" value="1"/>
</dbReference>
<dbReference type="GO" id="GO:0016042">
    <property type="term" value="P:lipid catabolic process"/>
    <property type="evidence" value="ECO:0007669"/>
    <property type="project" value="InterPro"/>
</dbReference>
<dbReference type="GO" id="GO:0050482">
    <property type="term" value="P:arachidonate secretion"/>
    <property type="evidence" value="ECO:0007669"/>
    <property type="project" value="InterPro"/>
</dbReference>
<proteinExistence type="predicted"/>
<sequence>MRRLIFVIITLIIGHASSLRQRRQANGCGPGYFNIDRSLRGVGEAVIIPCCNSHDICYDSCGKTQQQCDEAFRWCLNSACARLNGNGFQWWIDFRRAACKLDGRTLYDIVNAIGRYAYNQAQEAHGCLDYEYW</sequence>
<dbReference type="InterPro" id="IPR010711">
    <property type="entry name" value="PLA2G12"/>
</dbReference>
<dbReference type="Proteomes" id="UP000663860">
    <property type="component" value="Unassembled WGS sequence"/>
</dbReference>
<evidence type="ECO:0000256" key="1">
    <source>
        <dbReference type="SAM" id="SignalP"/>
    </source>
</evidence>
<gene>
    <name evidence="2" type="ORF">IZO911_LOCUS28654</name>
    <name evidence="3" type="ORF">KXQ929_LOCUS22852</name>
</gene>
<dbReference type="InterPro" id="IPR036444">
    <property type="entry name" value="PLipase_A2_dom_sf"/>
</dbReference>
<accession>A0A819HKM1</accession>
<dbReference type="EMBL" id="CAJOBB010001774">
    <property type="protein sequence ID" value="CAF3901649.1"/>
    <property type="molecule type" value="Genomic_DNA"/>
</dbReference>
<organism evidence="3 4">
    <name type="scientific">Adineta steineri</name>
    <dbReference type="NCBI Taxonomy" id="433720"/>
    <lineage>
        <taxon>Eukaryota</taxon>
        <taxon>Metazoa</taxon>
        <taxon>Spiralia</taxon>
        <taxon>Gnathifera</taxon>
        <taxon>Rotifera</taxon>
        <taxon>Eurotatoria</taxon>
        <taxon>Bdelloidea</taxon>
        <taxon>Adinetida</taxon>
        <taxon>Adinetidae</taxon>
        <taxon>Adineta</taxon>
    </lineage>
</organism>
<dbReference type="GO" id="GO:0006644">
    <property type="term" value="P:phospholipid metabolic process"/>
    <property type="evidence" value="ECO:0007669"/>
    <property type="project" value="InterPro"/>
</dbReference>
<protein>
    <submittedName>
        <fullName evidence="3">Uncharacterized protein</fullName>
    </submittedName>
</protein>
<dbReference type="Proteomes" id="UP000663868">
    <property type="component" value="Unassembled WGS sequence"/>
</dbReference>
<reference evidence="3" key="1">
    <citation type="submission" date="2021-02" db="EMBL/GenBank/DDBJ databases">
        <authorList>
            <person name="Nowell W R."/>
        </authorList>
    </citation>
    <scope>NUCLEOTIDE SEQUENCE</scope>
</reference>
<evidence type="ECO:0000313" key="2">
    <source>
        <dbReference type="EMBL" id="CAF1201763.1"/>
    </source>
</evidence>
<keyword evidence="1" id="KW-0732">Signal</keyword>
<dbReference type="Pfam" id="PF06951">
    <property type="entry name" value="PLA2G12"/>
    <property type="match status" value="1"/>
</dbReference>
<feature type="signal peptide" evidence="1">
    <location>
        <begin position="1"/>
        <end position="18"/>
    </location>
</feature>
<evidence type="ECO:0000313" key="3">
    <source>
        <dbReference type="EMBL" id="CAF3901649.1"/>
    </source>
</evidence>
<feature type="chain" id="PRO_5036235299" evidence="1">
    <location>
        <begin position="19"/>
        <end position="133"/>
    </location>
</feature>
<dbReference type="AlphaFoldDB" id="A0A819HKM1"/>
<dbReference type="Gene3D" id="1.20.90.10">
    <property type="entry name" value="Phospholipase A2 domain"/>
    <property type="match status" value="1"/>
</dbReference>
<dbReference type="GO" id="GO:0005509">
    <property type="term" value="F:calcium ion binding"/>
    <property type="evidence" value="ECO:0007669"/>
    <property type="project" value="InterPro"/>
</dbReference>